<proteinExistence type="inferred from homology"/>
<dbReference type="PANTHER" id="PTHR12888:SF0">
    <property type="entry name" value="PEROXISOME ASSEMBLY PROTEIN 12"/>
    <property type="match status" value="1"/>
</dbReference>
<evidence type="ECO:0000256" key="11">
    <source>
        <dbReference type="ARBA" id="ARBA00022927"/>
    </source>
</evidence>
<comment type="subcellular location">
    <subcellularLocation>
        <location evidence="1">Peroxisome membrane</location>
        <topology evidence="1">Multi-pass membrane protein</topology>
    </subcellularLocation>
</comment>
<dbReference type="PANTHER" id="PTHR12888">
    <property type="entry name" value="PEROXISOME ASSEMBLY PROTEIN 12 PEROXIN-12"/>
    <property type="match status" value="1"/>
</dbReference>
<feature type="domain" description="RING-type" evidence="19">
    <location>
        <begin position="312"/>
        <end position="351"/>
    </location>
</feature>
<keyword evidence="6" id="KW-0812">Transmembrane</keyword>
<dbReference type="OrthoDB" id="107372at2759"/>
<evidence type="ECO:0000256" key="5">
    <source>
        <dbReference type="ARBA" id="ARBA00022448"/>
    </source>
</evidence>
<keyword evidence="11" id="KW-0653">Protein transport</keyword>
<keyword evidence="14 17" id="KW-0576">Peroxisome</keyword>
<evidence type="ECO:0000256" key="3">
    <source>
        <dbReference type="ARBA" id="ARBA00008704"/>
    </source>
</evidence>
<evidence type="ECO:0000256" key="10">
    <source>
        <dbReference type="ARBA" id="ARBA00022833"/>
    </source>
</evidence>
<evidence type="ECO:0000313" key="20">
    <source>
        <dbReference type="EMBL" id="EDO43777.1"/>
    </source>
</evidence>
<comment type="pathway">
    <text evidence="2">Protein modification; protein ubiquitination.</text>
</comment>
<dbReference type="PhylomeDB" id="A7RXH5"/>
<evidence type="ECO:0000256" key="2">
    <source>
        <dbReference type="ARBA" id="ARBA00004906"/>
    </source>
</evidence>
<dbReference type="GO" id="GO:0006513">
    <property type="term" value="P:protein monoubiquitination"/>
    <property type="evidence" value="ECO:0000318"/>
    <property type="project" value="GO_Central"/>
</dbReference>
<dbReference type="InterPro" id="IPR006845">
    <property type="entry name" value="Pex_N"/>
</dbReference>
<evidence type="ECO:0000256" key="18">
    <source>
        <dbReference type="PROSITE-ProRule" id="PRU00175"/>
    </source>
</evidence>
<dbReference type="FunFam" id="3.30.40.10:FF:000357">
    <property type="entry name" value="Peroxisome biogenesis protein 12"/>
    <property type="match status" value="1"/>
</dbReference>
<dbReference type="HOGENOM" id="CLU_031067_1_0_1"/>
<evidence type="ECO:0000256" key="6">
    <source>
        <dbReference type="ARBA" id="ARBA00022692"/>
    </source>
</evidence>
<name>A7RXH5_NEMVE</name>
<dbReference type="GO" id="GO:0016558">
    <property type="term" value="P:protein import into peroxisome matrix"/>
    <property type="evidence" value="ECO:0000318"/>
    <property type="project" value="GO_Central"/>
</dbReference>
<evidence type="ECO:0000256" key="17">
    <source>
        <dbReference type="PIRNR" id="PIRNR038074"/>
    </source>
</evidence>
<reference evidence="20 21" key="1">
    <citation type="journal article" date="2007" name="Science">
        <title>Sea anemone genome reveals ancestral eumetazoan gene repertoire and genomic organization.</title>
        <authorList>
            <person name="Putnam N.H."/>
            <person name="Srivastava M."/>
            <person name="Hellsten U."/>
            <person name="Dirks B."/>
            <person name="Chapman J."/>
            <person name="Salamov A."/>
            <person name="Terry A."/>
            <person name="Shapiro H."/>
            <person name="Lindquist E."/>
            <person name="Kapitonov V.V."/>
            <person name="Jurka J."/>
            <person name="Genikhovich G."/>
            <person name="Grigoriev I.V."/>
            <person name="Lucas S.M."/>
            <person name="Steele R.E."/>
            <person name="Finnerty J.R."/>
            <person name="Technau U."/>
            <person name="Martindale M.Q."/>
            <person name="Rokhsar D.S."/>
        </authorList>
    </citation>
    <scope>NUCLEOTIDE SEQUENCE [LARGE SCALE GENOMIC DNA]</scope>
    <source>
        <strain evidence="21">CH2 X CH6</strain>
    </source>
</reference>
<evidence type="ECO:0000256" key="1">
    <source>
        <dbReference type="ARBA" id="ARBA00004585"/>
    </source>
</evidence>
<gene>
    <name evidence="20" type="ORF">NEMVEDRAFT_v1g234615</name>
</gene>
<dbReference type="PIRSF" id="PIRSF038074">
    <property type="entry name" value="Peroxisome_assembly_p12"/>
    <property type="match status" value="1"/>
</dbReference>
<evidence type="ECO:0000313" key="21">
    <source>
        <dbReference type="Proteomes" id="UP000001593"/>
    </source>
</evidence>
<dbReference type="PROSITE" id="PS50089">
    <property type="entry name" value="ZF_RING_2"/>
    <property type="match status" value="1"/>
</dbReference>
<keyword evidence="21" id="KW-1185">Reference proteome</keyword>
<dbReference type="eggNOG" id="KOG0826">
    <property type="taxonomic scope" value="Eukaryota"/>
</dbReference>
<dbReference type="EMBL" id="DS469550">
    <property type="protein sequence ID" value="EDO43777.1"/>
    <property type="molecule type" value="Genomic_DNA"/>
</dbReference>
<keyword evidence="10" id="KW-0862">Zinc</keyword>
<dbReference type="InParanoid" id="A7RXH5"/>
<keyword evidence="9" id="KW-0833">Ubl conjugation pathway</keyword>
<evidence type="ECO:0000256" key="15">
    <source>
        <dbReference type="ARBA" id="ARBA00029692"/>
    </source>
</evidence>
<accession>A7RXH5</accession>
<dbReference type="Proteomes" id="UP000001593">
    <property type="component" value="Unassembled WGS sequence"/>
</dbReference>
<evidence type="ECO:0000256" key="12">
    <source>
        <dbReference type="ARBA" id="ARBA00022989"/>
    </source>
</evidence>
<protein>
    <recommendedName>
        <fullName evidence="4 17">Peroxisome assembly protein 12</fullName>
    </recommendedName>
    <alternativeName>
        <fullName evidence="15 17">Peroxin-12</fullName>
    </alternativeName>
</protein>
<keyword evidence="5" id="KW-0813">Transport</keyword>
<dbReference type="OMA" id="QHYLARC"/>
<evidence type="ECO:0000256" key="14">
    <source>
        <dbReference type="ARBA" id="ARBA00023140"/>
    </source>
</evidence>
<keyword evidence="7" id="KW-0479">Metal-binding</keyword>
<dbReference type="GO" id="GO:0005778">
    <property type="term" value="C:peroxisomal membrane"/>
    <property type="evidence" value="ECO:0000318"/>
    <property type="project" value="GO_Central"/>
</dbReference>
<dbReference type="InterPro" id="IPR013083">
    <property type="entry name" value="Znf_RING/FYVE/PHD"/>
</dbReference>
<comment type="function">
    <text evidence="16">Component of a retrotranslocation channel required for peroxisome organization by mediating export of the PEX5 receptor from peroxisomes to the cytosol, thereby promoting PEX5 recycling. The retrotranslocation channel is composed of PEX2, PEX10 and PEX12; each subunit contributing transmembrane segments that coassemble into an open channel that specifically allows the passage of PEX5 through the peroxisomal membrane. PEX12 also regulates PEX5 recycling by activating the E3 ubiquitin-protein ligase activity of PEX10. When PEX5 recycling is compromised, PEX12 stimulates PEX10-mediated polyubiquitination of PEX5, leading to its subsequent degradation.</text>
</comment>
<dbReference type="Pfam" id="PF04757">
    <property type="entry name" value="Pex2_Pex12"/>
    <property type="match status" value="1"/>
</dbReference>
<keyword evidence="12" id="KW-1133">Transmembrane helix</keyword>
<keyword evidence="13 17" id="KW-0472">Membrane</keyword>
<dbReference type="SUPFAM" id="SSF57850">
    <property type="entry name" value="RING/U-box"/>
    <property type="match status" value="1"/>
</dbReference>
<dbReference type="Gene3D" id="3.30.40.10">
    <property type="entry name" value="Zinc/RING finger domain, C3HC4 (zinc finger)"/>
    <property type="match status" value="1"/>
</dbReference>
<dbReference type="GO" id="GO:0004842">
    <property type="term" value="F:ubiquitin-protein transferase activity"/>
    <property type="evidence" value="ECO:0000318"/>
    <property type="project" value="GO_Central"/>
</dbReference>
<sequence length="368" mass="42281">MAEFGAHLNQNASSERPTIFEVIAQESMTSVLRPAVNYALKIIASSRPDRLGWLWRYGEELYTALDLMVQNYFLRKYGGSFSEHFYGLKRAPCEASHPWTLPVRTTSITARTILSDKQRYLSLLALVVVPYLRLKMDQYFNRLKEENLHANTAYSPRRQALVLHIKKILLSVYPFLHCVWESTFLGYQMLYMFSRCDSHSPLVHWIGLKLQRLSKEDILAQVVHKDIFFPFVGKKWKDLIISLPLAIPNILAKMLANGLPLLVFFLKFMEWWYSSENSQTVTMVTQLPIPPPPPKPKPAEYGLSLPSHPAQCPLCAKVRTNPTALSTCGYVFCYPCIYRYLGQHGCCPVTHLPSTQQQLVRIYVSDDM</sequence>
<evidence type="ECO:0000256" key="9">
    <source>
        <dbReference type="ARBA" id="ARBA00022786"/>
    </source>
</evidence>
<dbReference type="InterPro" id="IPR001841">
    <property type="entry name" value="Znf_RING"/>
</dbReference>
<comment type="similarity">
    <text evidence="3 17">Belongs to the pex2/pex10/pex12 family.</text>
</comment>
<dbReference type="InterPro" id="IPR017375">
    <property type="entry name" value="PEX12"/>
</dbReference>
<dbReference type="CDD" id="cd16451">
    <property type="entry name" value="mRING_PEX12"/>
    <property type="match status" value="1"/>
</dbReference>
<dbReference type="KEGG" id="nve:5515731"/>
<dbReference type="GO" id="GO:0008270">
    <property type="term" value="F:zinc ion binding"/>
    <property type="evidence" value="ECO:0007669"/>
    <property type="project" value="UniProtKB-KW"/>
</dbReference>
<evidence type="ECO:0000256" key="7">
    <source>
        <dbReference type="ARBA" id="ARBA00022723"/>
    </source>
</evidence>
<organism evidence="20 21">
    <name type="scientific">Nematostella vectensis</name>
    <name type="common">Starlet sea anemone</name>
    <dbReference type="NCBI Taxonomy" id="45351"/>
    <lineage>
        <taxon>Eukaryota</taxon>
        <taxon>Metazoa</taxon>
        <taxon>Cnidaria</taxon>
        <taxon>Anthozoa</taxon>
        <taxon>Hexacorallia</taxon>
        <taxon>Actiniaria</taxon>
        <taxon>Edwardsiidae</taxon>
        <taxon>Nematostella</taxon>
    </lineage>
</organism>
<dbReference type="AlphaFoldDB" id="A7RXH5"/>
<dbReference type="Pfam" id="PF13923">
    <property type="entry name" value="zf-C3HC4_2"/>
    <property type="match status" value="1"/>
</dbReference>
<dbReference type="GO" id="GO:1990429">
    <property type="term" value="C:peroxisomal importomer complex"/>
    <property type="evidence" value="ECO:0000318"/>
    <property type="project" value="GO_Central"/>
</dbReference>
<dbReference type="STRING" id="45351.A7RXH5"/>
<evidence type="ECO:0000256" key="8">
    <source>
        <dbReference type="ARBA" id="ARBA00022771"/>
    </source>
</evidence>
<evidence type="ECO:0000256" key="4">
    <source>
        <dbReference type="ARBA" id="ARBA00018980"/>
    </source>
</evidence>
<evidence type="ECO:0000256" key="16">
    <source>
        <dbReference type="ARBA" id="ARBA00045862"/>
    </source>
</evidence>
<evidence type="ECO:0000256" key="13">
    <source>
        <dbReference type="ARBA" id="ARBA00023136"/>
    </source>
</evidence>
<evidence type="ECO:0000259" key="19">
    <source>
        <dbReference type="PROSITE" id="PS50089"/>
    </source>
</evidence>
<keyword evidence="8 18" id="KW-0863">Zinc-finger</keyword>